<dbReference type="SUPFAM" id="SSF55961">
    <property type="entry name" value="Bet v1-like"/>
    <property type="match status" value="1"/>
</dbReference>
<keyword evidence="4" id="KW-0560">Oxidoreductase</keyword>
<gene>
    <name evidence="8" type="ORF">C3K47_03440</name>
</gene>
<evidence type="ECO:0000256" key="6">
    <source>
        <dbReference type="ARBA" id="ARBA00023014"/>
    </source>
</evidence>
<dbReference type="EMBL" id="PQVF01000002">
    <property type="protein sequence ID" value="POY38636.1"/>
    <property type="molecule type" value="Genomic_DNA"/>
</dbReference>
<dbReference type="Pfam" id="PF00355">
    <property type="entry name" value="Rieske"/>
    <property type="match status" value="1"/>
</dbReference>
<dbReference type="GO" id="GO:0051537">
    <property type="term" value="F:2 iron, 2 sulfur cluster binding"/>
    <property type="evidence" value="ECO:0007669"/>
    <property type="project" value="UniProtKB-KW"/>
</dbReference>
<protein>
    <submittedName>
        <fullName evidence="8">Choline monooxygenase</fullName>
    </submittedName>
</protein>
<dbReference type="PANTHER" id="PTHR43756">
    <property type="entry name" value="CHOLINE MONOOXYGENASE, CHLOROPLASTIC"/>
    <property type="match status" value="1"/>
</dbReference>
<dbReference type="PROSITE" id="PS51296">
    <property type="entry name" value="RIESKE"/>
    <property type="match status" value="1"/>
</dbReference>
<sequence length="365" mass="42869">MEKFFINPDITKAETLPTSFYKSIALFEESKEKIFAKSWQLIESEEYAKQADEAFPFSLLQGFLNEPLVLVRNQNHELNCFSNVCTHRGNILVHHPGKYKKFICNYHGRKFNTDGQFESMPEFKEAKDFPRACEDLHQVEVKEWNGFPFVSLNPGFDFDNVAAILNERVGFMPVSQFQFRPELSREYLVNAHWALYCDNYLEGFHVPFVHPDLNKVLDYQQYRTLIYDYCNLQIGIGDHAEECFNLPENHVDHGQKIAAYYYWLFPNMMLNFYPWGLSINIVKPISIKQCQVKFLTYMYDESKYDKGAGALLDKVEREDEFVVENVQRGINSRFYKNGRFSPTREQGVHHFHSLLSRFITGEIIS</sequence>
<comment type="caution">
    <text evidence="8">The sequence shown here is derived from an EMBL/GenBank/DDBJ whole genome shotgun (WGS) entry which is preliminary data.</text>
</comment>
<dbReference type="CDD" id="cd03469">
    <property type="entry name" value="Rieske_RO_Alpha_N"/>
    <property type="match status" value="1"/>
</dbReference>
<dbReference type="Gene3D" id="3.90.380.10">
    <property type="entry name" value="Naphthalene 1,2-dioxygenase Alpha Subunit, Chain A, domain 1"/>
    <property type="match status" value="2"/>
</dbReference>
<dbReference type="Gene3D" id="2.102.10.10">
    <property type="entry name" value="Rieske [2Fe-2S] iron-sulphur domain"/>
    <property type="match status" value="1"/>
</dbReference>
<dbReference type="OrthoDB" id="9800776at2"/>
<organism evidence="8 9">
    <name type="scientific">Solitalea longa</name>
    <dbReference type="NCBI Taxonomy" id="2079460"/>
    <lineage>
        <taxon>Bacteria</taxon>
        <taxon>Pseudomonadati</taxon>
        <taxon>Bacteroidota</taxon>
        <taxon>Sphingobacteriia</taxon>
        <taxon>Sphingobacteriales</taxon>
        <taxon>Sphingobacteriaceae</taxon>
        <taxon>Solitalea</taxon>
    </lineage>
</organism>
<dbReference type="GO" id="GO:0005506">
    <property type="term" value="F:iron ion binding"/>
    <property type="evidence" value="ECO:0007669"/>
    <property type="project" value="InterPro"/>
</dbReference>
<keyword evidence="8" id="KW-0503">Monooxygenase</keyword>
<dbReference type="InterPro" id="IPR036922">
    <property type="entry name" value="Rieske_2Fe-2S_sf"/>
</dbReference>
<reference evidence="8 9" key="1">
    <citation type="submission" date="2018-01" db="EMBL/GenBank/DDBJ databases">
        <authorList>
            <person name="Gaut B.S."/>
            <person name="Morton B.R."/>
            <person name="Clegg M.T."/>
            <person name="Duvall M.R."/>
        </authorList>
    </citation>
    <scope>NUCLEOTIDE SEQUENCE [LARGE SCALE GENOMIC DNA]</scope>
    <source>
        <strain evidence="8 9">HR-AV</strain>
    </source>
</reference>
<dbReference type="InterPro" id="IPR015879">
    <property type="entry name" value="Ring_hydroxy_dOase_asu_C_dom"/>
</dbReference>
<name>A0A2S5A7Y2_9SPHI</name>
<keyword evidence="3" id="KW-0479">Metal-binding</keyword>
<evidence type="ECO:0000256" key="2">
    <source>
        <dbReference type="ARBA" id="ARBA00022714"/>
    </source>
</evidence>
<feature type="domain" description="Rieske" evidence="7">
    <location>
        <begin position="39"/>
        <end position="150"/>
    </location>
</feature>
<dbReference type="PANTHER" id="PTHR43756:SF5">
    <property type="entry name" value="CHOLINE MONOOXYGENASE, CHLOROPLASTIC"/>
    <property type="match status" value="1"/>
</dbReference>
<evidence type="ECO:0000256" key="3">
    <source>
        <dbReference type="ARBA" id="ARBA00022723"/>
    </source>
</evidence>
<evidence type="ECO:0000313" key="9">
    <source>
        <dbReference type="Proteomes" id="UP000236893"/>
    </source>
</evidence>
<keyword evidence="9" id="KW-1185">Reference proteome</keyword>
<proteinExistence type="predicted"/>
<evidence type="ECO:0000256" key="5">
    <source>
        <dbReference type="ARBA" id="ARBA00023004"/>
    </source>
</evidence>
<dbReference type="SUPFAM" id="SSF50022">
    <property type="entry name" value="ISP domain"/>
    <property type="match status" value="1"/>
</dbReference>
<evidence type="ECO:0000313" key="8">
    <source>
        <dbReference type="EMBL" id="POY38636.1"/>
    </source>
</evidence>
<evidence type="ECO:0000259" key="7">
    <source>
        <dbReference type="PROSITE" id="PS51296"/>
    </source>
</evidence>
<dbReference type="InterPro" id="IPR017941">
    <property type="entry name" value="Rieske_2Fe-2S"/>
</dbReference>
<keyword evidence="6" id="KW-0411">Iron-sulfur</keyword>
<dbReference type="InterPro" id="IPR001663">
    <property type="entry name" value="Rng_hydr_dOase-A"/>
</dbReference>
<keyword evidence="5" id="KW-0408">Iron</keyword>
<dbReference type="Pfam" id="PF00848">
    <property type="entry name" value="Ring_hydroxyl_A"/>
    <property type="match status" value="1"/>
</dbReference>
<comment type="cofactor">
    <cofactor evidence="1">
        <name>Fe cation</name>
        <dbReference type="ChEBI" id="CHEBI:24875"/>
    </cofactor>
</comment>
<dbReference type="GO" id="GO:0004497">
    <property type="term" value="F:monooxygenase activity"/>
    <property type="evidence" value="ECO:0007669"/>
    <property type="project" value="UniProtKB-KW"/>
</dbReference>
<evidence type="ECO:0000256" key="1">
    <source>
        <dbReference type="ARBA" id="ARBA00001962"/>
    </source>
</evidence>
<dbReference type="Proteomes" id="UP000236893">
    <property type="component" value="Unassembled WGS sequence"/>
</dbReference>
<evidence type="ECO:0000256" key="4">
    <source>
        <dbReference type="ARBA" id="ARBA00023002"/>
    </source>
</evidence>
<dbReference type="AlphaFoldDB" id="A0A2S5A7Y2"/>
<keyword evidence="2" id="KW-0001">2Fe-2S</keyword>
<accession>A0A2S5A7Y2</accession>
<dbReference type="RefSeq" id="WP_103787893.1">
    <property type="nucleotide sequence ID" value="NZ_PQVF01000002.1"/>
</dbReference>